<dbReference type="InterPro" id="IPR019775">
    <property type="entry name" value="WD40_repeat_CS"/>
</dbReference>
<feature type="repeat" description="WD" evidence="6">
    <location>
        <begin position="1365"/>
        <end position="1399"/>
    </location>
</feature>
<dbReference type="PROSITE" id="PS50082">
    <property type="entry name" value="WD_REPEATS_2"/>
    <property type="match status" value="10"/>
</dbReference>
<dbReference type="Proteomes" id="UP000297595">
    <property type="component" value="Unassembled WGS sequence"/>
</dbReference>
<accession>A0A8H2E7T2</accession>
<name>A0A8H2E7T2_ORBOL</name>
<dbReference type="InterPro" id="IPR015943">
    <property type="entry name" value="WD40/YVTN_repeat-like_dom_sf"/>
</dbReference>
<dbReference type="CDD" id="cd00200">
    <property type="entry name" value="WD40"/>
    <property type="match status" value="1"/>
</dbReference>
<dbReference type="PANTHER" id="PTHR22847">
    <property type="entry name" value="WD40 REPEAT PROTEIN"/>
    <property type="match status" value="1"/>
</dbReference>
<dbReference type="SUPFAM" id="SSF50998">
    <property type="entry name" value="Quinoprotein alcohol dehydrogenase-like"/>
    <property type="match status" value="1"/>
</dbReference>
<evidence type="ECO:0000313" key="10">
    <source>
        <dbReference type="Proteomes" id="UP000297595"/>
    </source>
</evidence>
<feature type="repeat" description="WD" evidence="6">
    <location>
        <begin position="1525"/>
        <end position="1557"/>
    </location>
</feature>
<comment type="function">
    <text evidence="5">Involved in mitochondrial fission. Acts as an adapter protein required to form mitochondrial fission complexes. Formation of these complexes is required to promote constriction and fission of the mitochondrial compartment at a late step in mitochondrial division.</text>
</comment>
<organism evidence="9 10">
    <name type="scientific">Orbilia oligospora</name>
    <name type="common">Nematode-trapping fungus</name>
    <name type="synonym">Arthrobotrys oligospora</name>
    <dbReference type="NCBI Taxonomy" id="2813651"/>
    <lineage>
        <taxon>Eukaryota</taxon>
        <taxon>Fungi</taxon>
        <taxon>Dikarya</taxon>
        <taxon>Ascomycota</taxon>
        <taxon>Pezizomycotina</taxon>
        <taxon>Orbiliomycetes</taxon>
        <taxon>Orbiliales</taxon>
        <taxon>Orbiliaceae</taxon>
        <taxon>Orbilia</taxon>
    </lineage>
</organism>
<dbReference type="PROSITE" id="PS00678">
    <property type="entry name" value="WD_REPEATS_1"/>
    <property type="match status" value="3"/>
</dbReference>
<dbReference type="InterPro" id="IPR001680">
    <property type="entry name" value="WD40_rpt"/>
</dbReference>
<evidence type="ECO:0000313" key="9">
    <source>
        <dbReference type="EMBL" id="TGJ72298.1"/>
    </source>
</evidence>
<evidence type="ECO:0000256" key="4">
    <source>
        <dbReference type="ARBA" id="ARBA00039789"/>
    </source>
</evidence>
<dbReference type="Pfam" id="PF00400">
    <property type="entry name" value="WD40"/>
    <property type="match status" value="11"/>
</dbReference>
<gene>
    <name evidence="9" type="ORF">EYR41_004202</name>
</gene>
<evidence type="ECO:0000256" key="3">
    <source>
        <dbReference type="ARBA" id="ARBA00038415"/>
    </source>
</evidence>
<evidence type="ECO:0000256" key="5">
    <source>
        <dbReference type="ARBA" id="ARBA00043913"/>
    </source>
</evidence>
<dbReference type="Gene3D" id="3.40.50.300">
    <property type="entry name" value="P-loop containing nucleotide triphosphate hydrolases"/>
    <property type="match status" value="1"/>
</dbReference>
<proteinExistence type="inferred from homology"/>
<feature type="compositionally biased region" description="Polar residues" evidence="7">
    <location>
        <begin position="96"/>
        <end position="116"/>
    </location>
</feature>
<evidence type="ECO:0000259" key="8">
    <source>
        <dbReference type="PROSITE" id="PS50837"/>
    </source>
</evidence>
<dbReference type="InterPro" id="IPR027417">
    <property type="entry name" value="P-loop_NTPase"/>
</dbReference>
<dbReference type="PANTHER" id="PTHR22847:SF637">
    <property type="entry name" value="WD REPEAT DOMAIN 5B"/>
    <property type="match status" value="1"/>
</dbReference>
<comment type="similarity">
    <text evidence="3">Belongs to the WD repeat MDV1/CAF4 family.</text>
</comment>
<feature type="domain" description="NACHT" evidence="8">
    <location>
        <begin position="518"/>
        <end position="664"/>
    </location>
</feature>
<dbReference type="SUPFAM" id="SSF50978">
    <property type="entry name" value="WD40 repeat-like"/>
    <property type="match status" value="1"/>
</dbReference>
<feature type="repeat" description="WD" evidence="6">
    <location>
        <begin position="1319"/>
        <end position="1360"/>
    </location>
</feature>
<evidence type="ECO:0000256" key="2">
    <source>
        <dbReference type="ARBA" id="ARBA00022737"/>
    </source>
</evidence>
<protein>
    <recommendedName>
        <fullName evidence="4">Mitochondrial division protein 1</fullName>
    </recommendedName>
</protein>
<feature type="repeat" description="WD" evidence="6">
    <location>
        <begin position="1277"/>
        <end position="1318"/>
    </location>
</feature>
<dbReference type="SUPFAM" id="SSF53474">
    <property type="entry name" value="alpha/beta-Hydrolases"/>
    <property type="match status" value="1"/>
</dbReference>
<dbReference type="Gene3D" id="3.40.50.1820">
    <property type="entry name" value="alpha/beta hydrolase"/>
    <property type="match status" value="1"/>
</dbReference>
<evidence type="ECO:0000256" key="6">
    <source>
        <dbReference type="PROSITE-ProRule" id="PRU00221"/>
    </source>
</evidence>
<keyword evidence="2" id="KW-0677">Repeat</keyword>
<dbReference type="InterPro" id="IPR011047">
    <property type="entry name" value="Quinoprotein_ADH-like_sf"/>
</dbReference>
<evidence type="ECO:0000256" key="1">
    <source>
        <dbReference type="ARBA" id="ARBA00022574"/>
    </source>
</evidence>
<reference evidence="9 10" key="1">
    <citation type="submission" date="2019-03" db="EMBL/GenBank/DDBJ databases">
        <title>Nematode-trapping fungi genome.</title>
        <authorList>
            <person name="Vidal-Diez De Ulzurrun G."/>
        </authorList>
    </citation>
    <scope>NUCLEOTIDE SEQUENCE [LARGE SCALE GENOMIC DNA]</scope>
    <source>
        <strain evidence="9 10">TWF154</strain>
    </source>
</reference>
<dbReference type="SMART" id="SM00320">
    <property type="entry name" value="WD40"/>
    <property type="match status" value="12"/>
</dbReference>
<feature type="region of interest" description="Disordered" evidence="7">
    <location>
        <begin position="86"/>
        <end position="143"/>
    </location>
</feature>
<comment type="caution">
    <text evidence="9">The sequence shown here is derived from an EMBL/GenBank/DDBJ whole genome shotgun (WGS) entry which is preliminary data.</text>
</comment>
<dbReference type="InterPro" id="IPR007111">
    <property type="entry name" value="NACHT_NTPase"/>
</dbReference>
<dbReference type="PROSITE" id="PS50294">
    <property type="entry name" value="WD_REPEATS_REGION"/>
    <property type="match status" value="7"/>
</dbReference>
<dbReference type="InterPro" id="IPR036322">
    <property type="entry name" value="WD40_repeat_dom_sf"/>
</dbReference>
<dbReference type="EMBL" id="SOZJ01000002">
    <property type="protein sequence ID" value="TGJ72298.1"/>
    <property type="molecule type" value="Genomic_DNA"/>
</dbReference>
<dbReference type="InterPro" id="IPR056884">
    <property type="entry name" value="NPHP3-like_N"/>
</dbReference>
<keyword evidence="1 6" id="KW-0853">WD repeat</keyword>
<feature type="repeat" description="WD" evidence="6">
    <location>
        <begin position="1412"/>
        <end position="1446"/>
    </location>
</feature>
<feature type="repeat" description="WD" evidence="6">
    <location>
        <begin position="1603"/>
        <end position="1644"/>
    </location>
</feature>
<sequence length="1738" mass="196423">MATKKNRGAFRAVNISISTSEVEFRSALFDQLTNDEKEIFELHLRLAPCCTDTETQTAIFKFEPCTLKPNTPELRILRSRTTKPCISKPSALKSHASGSSTSKPRTLRPHTSNSRISKSRTAKPGTPEPRARTAEPSIPELPSFLQKGDPSFVYQDRIIAVDSDFFGLTQLYPVEASEVKIDIVALSGLNSHAYGSWVGPKVENVTPMWLQDFFSKDSDLKYCRTMIFGYNTKYRATVKLWIEDHVENLLTEINKARSTQTEQRRSLVFIGHSFGGTIITHAFVQASTAMIYKNIYDSVRGIIFFCVPFRSIYLEDVFFMVDDDETVGKEGYELVQGIAYETARITTTVKAFKKRVQEMKTRIFSFFETQMTPKVVKLPDGSYGRRGDPVLLVNRDSVELGIPGLEELLLALGNHSTIVKFGNEQDPTYRTVHDRLKELIQSTEAAAVRELAKRKSPTTLRADQREAILEIRKQIPSAQNAAFDSYKDDGLDVKCHSGTRTELLCQIKEWARDPDGPYIYWLNGMAGTGKSTIARTLAQSFEEDGLLGASFFFKRGESDRDNATRLFTTIATQFLPRIPDLIPHIRTAVDEEPEIAAKSLEKQFNNLILYPLEKLGQVSLPLILVIDALDECEGDEIIRQIIYLLAKIQTLKTIHMRIFLTSRPELPIRLGFHKIASDTYKYIKLHDVPLAIIGNDISTFLTARFSEMREEFNEFAIGNLLPEEWPGDDVIQKLTGVAIPLFIFAATICRFVGDKTEWDPEKRLTTVLEYGVVGASQLDQTYLPVLKQLEGGHPRQKLTRHLFGQEFREIIGSIIILADPLSIKSLANLLGKSQNEIGNKLHHLHSVLNIPKDKNAPIRTLHLSFREFLVDPKKEGSDLWFWIDEKETHSIMAKRSLAILSTYLKQNICCLGFPGMERKYLDTKMVNERLPAFVQYSCRYWVYHLKESCEFISDKHEAYTFLCTKFLYWIEAVSLIGKLSECIRLIDVLSSITDEKEGPDALRFLYDAKGFLLQNRQIVDRAPLQLYSSALIFSPDTSVLRAKFRDHTPQEIRVSARILPSWGVELQKMEVYEWVESVAFSPDGTWLASGYNDDSGTIIVWDAVTGEEIKQLKGHTGSLQTMFFSFDGKRLVSASRYGEIIHWDVVTGEEMKRFKGDTEWMVVFSVDGKQLVTVSFDGTITIWSMIMGEEVKWLKSDIRGVRVATLSLDGTWLALGKYEMVGLWNAATGEEVRRLKCYGGSVKAMAFSSDSERLIFWSEDRTVEVWNTATGQEIKRFKVHDNLAHEMTFSLDRKWVASGLRSGTIKLWDVETGEEVQRLEGHTWSVSAVAFSADNKRLASASFDRTVRIWDIEEKVPVRKEVEQLQRRDMDVWSIIFSPDGTQLASGSSDGTVRLWNMKGEKVKLLEGDGCVLALAFSSDGKWLASGSEDGEVRFWNMEREEINRLAIFIEDHTERNEVHAVAFSPDTKWLAFGSNDGTIKVWNLEKEEVKCLKGVPRSSGKTTRSRGTEKQELEPLKTDDGLWAVAFSPDGKWLASGSEHGEVKLWDVEQIENEAEQLPKCSKRVQADTSSLPASGGTRSTSRLYSAIIGLEDIQEKEVKILGKRNDWILTVAFSPDSKRLALGSPSGGIELWDIAAGVILETFESRYSVDSLKFSTDGKYLYTNKESLVIFSSFDSSLPSLPQTQSHISLIDRWIARDGKKILWLPHDYRVSCSAIQENTIAIGHGSGEVSLFTFA</sequence>
<feature type="repeat" description="WD" evidence="6">
    <location>
        <begin position="1235"/>
        <end position="1276"/>
    </location>
</feature>
<dbReference type="PRINTS" id="PR00320">
    <property type="entry name" value="GPROTEINBRPT"/>
</dbReference>
<dbReference type="GO" id="GO:1990234">
    <property type="term" value="C:transferase complex"/>
    <property type="evidence" value="ECO:0007669"/>
    <property type="project" value="UniProtKB-ARBA"/>
</dbReference>
<feature type="repeat" description="WD" evidence="6">
    <location>
        <begin position="1452"/>
        <end position="1486"/>
    </location>
</feature>
<dbReference type="Pfam" id="PF24883">
    <property type="entry name" value="NPHP3_N"/>
    <property type="match status" value="1"/>
</dbReference>
<feature type="repeat" description="WD" evidence="6">
    <location>
        <begin position="1162"/>
        <end position="1185"/>
    </location>
</feature>
<dbReference type="InterPro" id="IPR020472">
    <property type="entry name" value="WD40_PAC1"/>
</dbReference>
<dbReference type="SUPFAM" id="SSF52540">
    <property type="entry name" value="P-loop containing nucleoside triphosphate hydrolases"/>
    <property type="match status" value="1"/>
</dbReference>
<feature type="repeat" description="WD" evidence="6">
    <location>
        <begin position="1112"/>
        <end position="1153"/>
    </location>
</feature>
<dbReference type="InterPro" id="IPR029058">
    <property type="entry name" value="AB_hydrolase_fold"/>
</dbReference>
<dbReference type="PROSITE" id="PS50837">
    <property type="entry name" value="NACHT"/>
    <property type="match status" value="1"/>
</dbReference>
<evidence type="ECO:0000256" key="7">
    <source>
        <dbReference type="SAM" id="MobiDB-lite"/>
    </source>
</evidence>
<dbReference type="Gene3D" id="2.130.10.10">
    <property type="entry name" value="YVTN repeat-like/Quinoprotein amine dehydrogenase"/>
    <property type="match status" value="4"/>
</dbReference>